<evidence type="ECO:0000313" key="2">
    <source>
        <dbReference type="Proteomes" id="UP001576780"/>
    </source>
</evidence>
<reference evidence="1 2" key="1">
    <citation type="submission" date="2024-09" db="EMBL/GenBank/DDBJ databases">
        <title>Floridaenema gen nov. (Aerosakkonemataceae, Aerosakkonematales ord. nov., Cyanobacteria) from benthic tropical and subtropical fresh waters, with the description of four new species.</title>
        <authorList>
            <person name="Moretto J.A."/>
            <person name="Berthold D.E."/>
            <person name="Lefler F.W."/>
            <person name="Huang I.-S."/>
            <person name="Laughinghouse H. IV."/>
        </authorList>
    </citation>
    <scope>NUCLEOTIDE SEQUENCE [LARGE SCALE GENOMIC DNA]</scope>
    <source>
        <strain evidence="1 2">BLCC-F167</strain>
    </source>
</reference>
<comment type="caution">
    <text evidence="1">The sequence shown here is derived from an EMBL/GenBank/DDBJ whole genome shotgun (WGS) entry which is preliminary data.</text>
</comment>
<sequence>MDDNYQTYLNRVARMTLPESYKSQVQHIQESPKFVPAVEGGRKPVPFPGYTVITPPSEEDAANNTFYTNLQLCQEQLLQEFKSGLMVPVPPSSFHLTLADLIWAGAFLHVKEENPQFEEELRDRIGKIFEQTQPLVGGGQQIKFQLLGLMIMPRAIAVSLVPKDESTYDRIVKFRRAIYQNGDLIGLGIEQQYGLTAHITLGYFGDIPPDLDGERIGQTLSDLNLQWVDNSQELWVQKAELRKFDDMTRYYREPDWPVLEF</sequence>
<dbReference type="RefSeq" id="WP_413279790.1">
    <property type="nucleotide sequence ID" value="NZ_JBHFNT010000212.1"/>
</dbReference>
<keyword evidence="2" id="KW-1185">Reference proteome</keyword>
<dbReference type="Proteomes" id="UP001576780">
    <property type="component" value="Unassembled WGS sequence"/>
</dbReference>
<dbReference type="EMBL" id="JBHFNT010000212">
    <property type="protein sequence ID" value="MFB2837443.1"/>
    <property type="molecule type" value="Genomic_DNA"/>
</dbReference>
<accession>A0ABV4WQS6</accession>
<name>A0ABV4WQS6_9CYAN</name>
<dbReference type="Gene3D" id="3.90.1140.10">
    <property type="entry name" value="Cyclic phosphodiesterase"/>
    <property type="match status" value="1"/>
</dbReference>
<organism evidence="1 2">
    <name type="scientific">Floridaenema evergladense BLCC-F167</name>
    <dbReference type="NCBI Taxonomy" id="3153639"/>
    <lineage>
        <taxon>Bacteria</taxon>
        <taxon>Bacillati</taxon>
        <taxon>Cyanobacteriota</taxon>
        <taxon>Cyanophyceae</taxon>
        <taxon>Oscillatoriophycideae</taxon>
        <taxon>Aerosakkonematales</taxon>
        <taxon>Aerosakkonemataceae</taxon>
        <taxon>Floridanema</taxon>
        <taxon>Floridanema evergladense</taxon>
    </lineage>
</organism>
<evidence type="ECO:0000313" key="1">
    <source>
        <dbReference type="EMBL" id="MFB2837443.1"/>
    </source>
</evidence>
<protein>
    <submittedName>
        <fullName evidence="1">DUF1868 domain-containing protein</fullName>
    </submittedName>
</protein>
<dbReference type="InterPro" id="IPR009097">
    <property type="entry name" value="Cyclic_Pdiesterase"/>
</dbReference>
<gene>
    <name evidence="1" type="ORF">ACE1CA_23190</name>
</gene>
<dbReference type="SUPFAM" id="SSF55144">
    <property type="entry name" value="LigT-like"/>
    <property type="match status" value="1"/>
</dbReference>
<proteinExistence type="predicted"/>